<sequence length="690" mass="77186">MSMVPHTMLRPFGVNPCAAGGHLRRHHARLCLHRANSVDATTVNLPGGSSSNRRRKKQAAEESRLEVLYDDGFGSVTMKDYWEAVRAMPKDDGGPPRWFCPVECGRPEVDRAPLLLFLPGTDGVGMELILHHQSLGKLFEVCCFHIPVNDRTPFEGLLQIVEEYVKYESALSPSRPIYIVGDSFGGCLAISVAARNPEIDLVLTLVNPATSSAKTSLQAVLPLLETMPSNLPVVQPHLLRYLIGNPLNGAMVSVRNGLSPQETLQEFSNSLASMLPLVSELGDIIQMGTLVWKLKLLKSGANYANSQLHAVQAEVLLLASGIANLPPSGEADRLFKTLKNSKLRYFRNRGDRLLMEDGFNLLTVIKGVNMYRRGRQRDFVNDFLSPTLSEFKKTFGEDFKLFNQVLSPVMLSTLKNGNIVRGLAGVPDKGPVLFVGYHQLLAMEVPALVEAFLREKKTILRAAAHQVFFVGNYEILRQELSLFDWFSAFGAVPVSPINTYKMFERNEFVLLYPGGVREALHRKGEAYKLFWPDQPEFVRMAARFGVTVVPFGCVGEDDFVEIVLDYNDQKNIPYLKDAIKSFNEDFKGLIRDTVKGDDGNQVLHLPAVLPKVPGRLYFLFGKPIEMKGMDSVLTDRKKANEVYSQIESEVENVVSYLKMKRNEDPYRSITRRAFYQATQGPSIQVPTFEP</sequence>
<dbReference type="CDD" id="cd07987">
    <property type="entry name" value="LPLAT_MGAT-like"/>
    <property type="match status" value="1"/>
</dbReference>
<dbReference type="GO" id="GO:0019432">
    <property type="term" value="P:triglyceride biosynthetic process"/>
    <property type="evidence" value="ECO:0007669"/>
    <property type="project" value="UniProtKB-ARBA"/>
</dbReference>
<dbReference type="Proteomes" id="UP000019116">
    <property type="component" value="Chromosome 6B"/>
</dbReference>
<dbReference type="Gramene" id="TraesCS6B03G0319000.1">
    <property type="protein sequence ID" value="TraesCS6B03G0319000.1.CDS"/>
    <property type="gene ID" value="TraesCS6B03G0319000"/>
</dbReference>
<dbReference type="InterPro" id="IPR007130">
    <property type="entry name" value="DAGAT"/>
</dbReference>
<dbReference type="GO" id="GO:0004144">
    <property type="term" value="F:diacylglycerol O-acyltransferase activity"/>
    <property type="evidence" value="ECO:0007669"/>
    <property type="project" value="UniProtKB-ARBA"/>
</dbReference>
<reference evidence="6" key="2">
    <citation type="submission" date="2018-10" db="UniProtKB">
        <authorList>
            <consortium name="EnsemblPlants"/>
        </authorList>
    </citation>
    <scope>IDENTIFICATION</scope>
</reference>
<reference evidence="6" key="1">
    <citation type="submission" date="2018-08" db="EMBL/GenBank/DDBJ databases">
        <authorList>
            <person name="Rossello M."/>
        </authorList>
    </citation>
    <scope>NUCLEOTIDE SEQUENCE [LARGE SCALE GENOMIC DNA]</scope>
    <source>
        <strain evidence="6">cv. Chinese Spring</strain>
    </source>
</reference>
<feature type="domain" description="Phospholipid/glycerol acyltransferase" evidence="5">
    <location>
        <begin position="432"/>
        <end position="556"/>
    </location>
</feature>
<dbReference type="RefSeq" id="XP_044411360.1">
    <property type="nucleotide sequence ID" value="XM_044555425.1"/>
</dbReference>
<keyword evidence="7" id="KW-1185">Reference proteome</keyword>
<dbReference type="InterPro" id="IPR029058">
    <property type="entry name" value="AB_hydrolase_fold"/>
</dbReference>
<dbReference type="Gramene" id="TraesJUL6B03G03497680.2">
    <property type="protein sequence ID" value="TraesJUL6B03G03497680.2"/>
    <property type="gene ID" value="TraesJUL6B03G03497680"/>
</dbReference>
<evidence type="ECO:0000256" key="4">
    <source>
        <dbReference type="SAM" id="MobiDB-lite"/>
    </source>
</evidence>
<dbReference type="OMA" id="NCQIRHF"/>
<dbReference type="Gramene" id="TraesSTA6B03G03461690.1">
    <property type="protein sequence ID" value="TraesSTA6B03G03461690.1"/>
    <property type="gene ID" value="TraesSTA6B03G03461690"/>
</dbReference>
<keyword evidence="3" id="KW-0012">Acyltransferase</keyword>
<organism evidence="6">
    <name type="scientific">Triticum aestivum</name>
    <name type="common">Wheat</name>
    <dbReference type="NCBI Taxonomy" id="4565"/>
    <lineage>
        <taxon>Eukaryota</taxon>
        <taxon>Viridiplantae</taxon>
        <taxon>Streptophyta</taxon>
        <taxon>Embryophyta</taxon>
        <taxon>Tracheophyta</taxon>
        <taxon>Spermatophyta</taxon>
        <taxon>Magnoliopsida</taxon>
        <taxon>Liliopsida</taxon>
        <taxon>Poales</taxon>
        <taxon>Poaceae</taxon>
        <taxon>BOP clade</taxon>
        <taxon>Pooideae</taxon>
        <taxon>Triticodae</taxon>
        <taxon>Triticeae</taxon>
        <taxon>Triticinae</taxon>
        <taxon>Triticum</taxon>
    </lineage>
</organism>
<dbReference type="InterPro" id="IPR002123">
    <property type="entry name" value="Plipid/glycerol_acylTrfase"/>
</dbReference>
<evidence type="ECO:0000259" key="5">
    <source>
        <dbReference type="SMART" id="SM00563"/>
    </source>
</evidence>
<feature type="region of interest" description="Disordered" evidence="4">
    <location>
        <begin position="42"/>
        <end position="61"/>
    </location>
</feature>
<dbReference type="STRING" id="4565.A0A3B6PHV4"/>
<protein>
    <recommendedName>
        <fullName evidence="5">Phospholipid/glycerol acyltransferase domain-containing protein</fullName>
    </recommendedName>
</protein>
<dbReference type="Gramene" id="TraesNOR6B03G03503880.1">
    <property type="protein sequence ID" value="TraesNOR6B03G03503880.1"/>
    <property type="gene ID" value="TraesNOR6B03G03503880"/>
</dbReference>
<dbReference type="OrthoDB" id="44277at2759"/>
<feature type="compositionally biased region" description="Polar residues" evidence="4">
    <location>
        <begin position="42"/>
        <end position="51"/>
    </location>
</feature>
<evidence type="ECO:0000313" key="7">
    <source>
        <dbReference type="Proteomes" id="UP000019116"/>
    </source>
</evidence>
<name>A0A3B6PHV4_WHEAT</name>
<dbReference type="Gramene" id="TraesLAC6B03G03424850.1">
    <property type="protein sequence ID" value="TraesLAC6B03G03424850.1"/>
    <property type="gene ID" value="TraesLAC6B03G03424850"/>
</dbReference>
<dbReference type="PANTHER" id="PTHR22753:SF9">
    <property type="entry name" value="OS01G0361500 PROTEIN"/>
    <property type="match status" value="1"/>
</dbReference>
<comment type="similarity">
    <text evidence="1">Belongs to the diacylglycerol acyltransferase family.</text>
</comment>
<evidence type="ECO:0000256" key="3">
    <source>
        <dbReference type="ARBA" id="ARBA00023315"/>
    </source>
</evidence>
<dbReference type="Gramene" id="TraesSYM6B03G03413370.1">
    <property type="protein sequence ID" value="TraesSYM6B03G03413370.1"/>
    <property type="gene ID" value="TraesSYM6B03G03413370"/>
</dbReference>
<dbReference type="PANTHER" id="PTHR22753">
    <property type="entry name" value="TRANSMEMBRANE PROTEIN 68"/>
    <property type="match status" value="1"/>
</dbReference>
<accession>A0A3B6PHV4</accession>
<dbReference type="Gene3D" id="3.40.50.1820">
    <property type="entry name" value="alpha/beta hydrolase"/>
    <property type="match status" value="1"/>
</dbReference>
<dbReference type="GeneID" id="123136125"/>
<gene>
    <name evidence="6" type="primary">LOC123136125</name>
</gene>
<dbReference type="Pfam" id="PF03982">
    <property type="entry name" value="DAGAT"/>
    <property type="match status" value="1"/>
</dbReference>
<dbReference type="SMART" id="SM00563">
    <property type="entry name" value="PlsC"/>
    <property type="match status" value="1"/>
</dbReference>
<dbReference type="AlphaFoldDB" id="A0A3B6PHV4"/>
<evidence type="ECO:0000256" key="1">
    <source>
        <dbReference type="ARBA" id="ARBA00005420"/>
    </source>
</evidence>
<dbReference type="Gramene" id="TraesMAC6B03G03469040.1">
    <property type="protein sequence ID" value="TraesMAC6B03G03469040.1"/>
    <property type="gene ID" value="TraesMAC6B03G03469040"/>
</dbReference>
<evidence type="ECO:0000313" key="6">
    <source>
        <dbReference type="EnsemblPlants" id="TraesCS6B02G128300.1"/>
    </source>
</evidence>
<keyword evidence="2" id="KW-0808">Transferase</keyword>
<dbReference type="Gramene" id="TraesWEE_scaffold_045022_01G000200.1">
    <property type="protein sequence ID" value="TraesWEE_scaffold_045022_01G000200.1"/>
    <property type="gene ID" value="TraesWEE_scaffold_045022_01G000200"/>
</dbReference>
<proteinExistence type="inferred from homology"/>
<dbReference type="GO" id="GO:0016020">
    <property type="term" value="C:membrane"/>
    <property type="evidence" value="ECO:0000318"/>
    <property type="project" value="GO_Central"/>
</dbReference>
<dbReference type="SUPFAM" id="SSF53474">
    <property type="entry name" value="alpha/beta-Hydrolases"/>
    <property type="match status" value="1"/>
</dbReference>
<dbReference type="Gramene" id="TraesCS6B02G128300.1">
    <property type="protein sequence ID" value="TraesCS6B02G128300.1"/>
    <property type="gene ID" value="TraesCS6B02G128300"/>
</dbReference>
<dbReference type="Gramene" id="TraesCLE_scaffold_040887_01G000200.1">
    <property type="protein sequence ID" value="TraesCLE_scaffold_040887_01G000200.1"/>
    <property type="gene ID" value="TraesCLE_scaffold_040887_01G000200"/>
</dbReference>
<dbReference type="EnsemblPlants" id="TraesCS6B02G128300.1">
    <property type="protein sequence ID" value="TraesCS6B02G128300.1"/>
    <property type="gene ID" value="TraesCS6B02G128300"/>
</dbReference>
<evidence type="ECO:0000256" key="2">
    <source>
        <dbReference type="ARBA" id="ARBA00022679"/>
    </source>
</evidence>
<dbReference type="Gramene" id="TraesKAR6B01G0089830.1">
    <property type="protein sequence ID" value="cds.TraesKAR6B01G0089830.1"/>
    <property type="gene ID" value="TraesKAR6B01G0089830"/>
</dbReference>